<keyword evidence="5" id="KW-0479">Metal-binding</keyword>
<dbReference type="Pfam" id="PF00970">
    <property type="entry name" value="FAD_binding_6"/>
    <property type="match status" value="1"/>
</dbReference>
<comment type="cofactor">
    <cofactor evidence="1">
        <name>FAD</name>
        <dbReference type="ChEBI" id="CHEBI:57692"/>
    </cofactor>
</comment>
<feature type="domain" description="FAD-binding FR-type" evidence="12">
    <location>
        <begin position="227"/>
        <end position="339"/>
    </location>
</feature>
<keyword evidence="8" id="KW-0408">Iron</keyword>
<dbReference type="GO" id="GO:0051537">
    <property type="term" value="F:2 iron, 2 sulfur cluster binding"/>
    <property type="evidence" value="ECO:0007669"/>
    <property type="project" value="UniProtKB-KW"/>
</dbReference>
<dbReference type="InterPro" id="IPR006058">
    <property type="entry name" value="2Fe2S_fd_BS"/>
</dbReference>
<dbReference type="Proteomes" id="UP000008204">
    <property type="component" value="Chromosome"/>
</dbReference>
<feature type="domain" description="2Fe-2S ferredoxin-type" evidence="11">
    <location>
        <begin position="521"/>
        <end position="606"/>
    </location>
</feature>
<dbReference type="Pfam" id="PF00175">
    <property type="entry name" value="NAD_binding_1"/>
    <property type="match status" value="1"/>
</dbReference>
<evidence type="ECO:0000256" key="2">
    <source>
        <dbReference type="ARBA" id="ARBA00013903"/>
    </source>
</evidence>
<dbReference type="CDD" id="cd00207">
    <property type="entry name" value="fer2"/>
    <property type="match status" value="1"/>
</dbReference>
<dbReference type="InterPro" id="IPR050415">
    <property type="entry name" value="MRET"/>
</dbReference>
<dbReference type="SUPFAM" id="SSF49879">
    <property type="entry name" value="SMAD/FHA domain"/>
    <property type="match status" value="1"/>
</dbReference>
<dbReference type="CDD" id="cd06215">
    <property type="entry name" value="FNR_iron_sulfur_binding_1"/>
    <property type="match status" value="1"/>
</dbReference>
<dbReference type="PROSITE" id="PS51384">
    <property type="entry name" value="FAD_FR"/>
    <property type="match status" value="1"/>
</dbReference>
<feature type="region of interest" description="Disordered" evidence="10">
    <location>
        <begin position="103"/>
        <end position="195"/>
    </location>
</feature>
<evidence type="ECO:0000256" key="6">
    <source>
        <dbReference type="ARBA" id="ARBA00022827"/>
    </source>
</evidence>
<dbReference type="HOGENOM" id="CLU_003827_14_3_3"/>
<feature type="region of interest" description="Disordered" evidence="10">
    <location>
        <begin position="473"/>
        <end position="498"/>
    </location>
</feature>
<dbReference type="InterPro" id="IPR039261">
    <property type="entry name" value="FNR_nucleotide-bd"/>
</dbReference>
<dbReference type="Gene3D" id="2.60.200.20">
    <property type="match status" value="1"/>
</dbReference>
<dbReference type="PANTHER" id="PTHR47354">
    <property type="entry name" value="NADH OXIDOREDUCTASE HCR"/>
    <property type="match status" value="1"/>
</dbReference>
<dbReference type="SUPFAM" id="SSF54292">
    <property type="entry name" value="2Fe-2S ferredoxin-like"/>
    <property type="match status" value="1"/>
</dbReference>
<dbReference type="PROSITE" id="PS51085">
    <property type="entry name" value="2FE2S_FER_2"/>
    <property type="match status" value="1"/>
</dbReference>
<evidence type="ECO:0000256" key="9">
    <source>
        <dbReference type="ARBA" id="ARBA00023014"/>
    </source>
</evidence>
<keyword evidence="7" id="KW-0560">Oxidoreductase</keyword>
<dbReference type="STRING" id="41431.PCC8801_4230"/>
<evidence type="ECO:0000256" key="10">
    <source>
        <dbReference type="SAM" id="MobiDB-lite"/>
    </source>
</evidence>
<dbReference type="Gene3D" id="3.10.20.30">
    <property type="match status" value="1"/>
</dbReference>
<gene>
    <name evidence="13" type="ordered locus">PCC8801_4230</name>
</gene>
<dbReference type="InterPro" id="IPR036010">
    <property type="entry name" value="2Fe-2S_ferredoxin-like_sf"/>
</dbReference>
<evidence type="ECO:0000256" key="7">
    <source>
        <dbReference type="ARBA" id="ARBA00023002"/>
    </source>
</evidence>
<evidence type="ECO:0000259" key="12">
    <source>
        <dbReference type="PROSITE" id="PS51384"/>
    </source>
</evidence>
<dbReference type="PROSITE" id="PS00197">
    <property type="entry name" value="2FE2S_FER_1"/>
    <property type="match status" value="1"/>
</dbReference>
<feature type="compositionally biased region" description="Low complexity" evidence="10">
    <location>
        <begin position="480"/>
        <end position="498"/>
    </location>
</feature>
<dbReference type="RefSeq" id="WP_015785208.1">
    <property type="nucleotide sequence ID" value="NC_011726.1"/>
</dbReference>
<dbReference type="Gene3D" id="2.40.30.10">
    <property type="entry name" value="Translation factors"/>
    <property type="match status" value="1"/>
</dbReference>
<evidence type="ECO:0000256" key="3">
    <source>
        <dbReference type="ARBA" id="ARBA00022630"/>
    </source>
</evidence>
<evidence type="ECO:0000259" key="11">
    <source>
        <dbReference type="PROSITE" id="PS51085"/>
    </source>
</evidence>
<dbReference type="GO" id="GO:0016491">
    <property type="term" value="F:oxidoreductase activity"/>
    <property type="evidence" value="ECO:0007669"/>
    <property type="project" value="UniProtKB-KW"/>
</dbReference>
<evidence type="ECO:0000313" key="13">
    <source>
        <dbReference type="EMBL" id="ACK68154.1"/>
    </source>
</evidence>
<dbReference type="KEGG" id="cyp:PCC8801_4230"/>
<dbReference type="InterPro" id="IPR001709">
    <property type="entry name" value="Flavoprot_Pyr_Nucl_cyt_Rdtase"/>
</dbReference>
<organism evidence="13 14">
    <name type="scientific">Rippkaea orientalis (strain PCC 8801 / RF-1)</name>
    <name type="common">Cyanothece sp. (strain PCC 8801)</name>
    <dbReference type="NCBI Taxonomy" id="41431"/>
    <lineage>
        <taxon>Bacteria</taxon>
        <taxon>Bacillati</taxon>
        <taxon>Cyanobacteriota</taxon>
        <taxon>Cyanophyceae</taxon>
        <taxon>Oscillatoriophycideae</taxon>
        <taxon>Chroococcales</taxon>
        <taxon>Aphanothecaceae</taxon>
        <taxon>Rippkaea</taxon>
        <taxon>Rippkaea orientalis</taxon>
    </lineage>
</organism>
<evidence type="ECO:0000313" key="14">
    <source>
        <dbReference type="Proteomes" id="UP000008204"/>
    </source>
</evidence>
<feature type="compositionally biased region" description="Low complexity" evidence="10">
    <location>
        <begin position="170"/>
        <end position="185"/>
    </location>
</feature>
<name>B7K6A1_RIPO1</name>
<protein>
    <recommendedName>
        <fullName evidence="2">Ferredoxin--NADP reductase</fullName>
    </recommendedName>
</protein>
<dbReference type="CDD" id="cd00060">
    <property type="entry name" value="FHA"/>
    <property type="match status" value="1"/>
</dbReference>
<dbReference type="InterPro" id="IPR017938">
    <property type="entry name" value="Riboflavin_synthase-like_b-brl"/>
</dbReference>
<feature type="compositionally biased region" description="Basic residues" evidence="10">
    <location>
        <begin position="107"/>
        <end position="120"/>
    </location>
</feature>
<dbReference type="AlphaFoldDB" id="B7K6A1"/>
<dbReference type="PANTHER" id="PTHR47354:SF6">
    <property type="entry name" value="NADH OXIDOREDUCTASE HCR"/>
    <property type="match status" value="1"/>
</dbReference>
<dbReference type="SUPFAM" id="SSF63380">
    <property type="entry name" value="Riboflavin synthase domain-like"/>
    <property type="match status" value="1"/>
</dbReference>
<dbReference type="InterPro" id="IPR001433">
    <property type="entry name" value="OxRdtase_FAD/NAD-bd"/>
</dbReference>
<accession>B7K6A1</accession>
<dbReference type="InterPro" id="IPR001041">
    <property type="entry name" value="2Fe-2S_ferredoxin-type"/>
</dbReference>
<keyword evidence="4" id="KW-0001">2Fe-2S</keyword>
<evidence type="ECO:0000256" key="4">
    <source>
        <dbReference type="ARBA" id="ARBA00022714"/>
    </source>
</evidence>
<dbReference type="PRINTS" id="PR00406">
    <property type="entry name" value="CYTB5RDTASE"/>
</dbReference>
<proteinExistence type="predicted"/>
<dbReference type="Pfam" id="PF00498">
    <property type="entry name" value="FHA"/>
    <property type="match status" value="1"/>
</dbReference>
<reference evidence="14" key="1">
    <citation type="journal article" date="2011" name="MBio">
        <title>Novel metabolic attributes of the genus Cyanothece, comprising a group of unicellular nitrogen-fixing Cyanobacteria.</title>
        <authorList>
            <person name="Bandyopadhyay A."/>
            <person name="Elvitigala T."/>
            <person name="Welsh E."/>
            <person name="Stockel J."/>
            <person name="Liberton M."/>
            <person name="Min H."/>
            <person name="Sherman L.A."/>
            <person name="Pakrasi H.B."/>
        </authorList>
    </citation>
    <scope>NUCLEOTIDE SEQUENCE [LARGE SCALE GENOMIC DNA]</scope>
    <source>
        <strain evidence="14">PCC 8801</strain>
    </source>
</reference>
<sequence>MLKIKLFNSRQPIVSQEFELAENHLNNGGCTVGSSSTCQVILPSTKVKDIHGKFFLENDHYYFRDLTKVANYQFNDEAVKIDYPYALETDDIIRIGEFVLIVDGPPRKRNPKTRPRKSKTAKSETDKASSKRSAKGSMPSLKSLGRKNRRNQRTSTDSSIVSYDQPREISQNGSSNGSSSTSNGGVATDIPLPKSATSTLPLPTVKSAPLSALQVGPAPNGVKWWTKGDLTVRCIEIIEDTSDVKTFRFVGTTPTLFNYKPGQFVTLNLTIDGKPVKRSYSISSSPSRPHSLEITVKRVPSPPDVPDAPPGLVSNWLHDNVTVGSEIKLSGPSGKFTCVDRSETKLLFISAGSGITPMMSMSRWALDTGAPRDIIFFHSARSPQDLIYRRELEAMDAQHSNFHLAFSITRSSVGEPWWGFTGRLTDILVQAIAPDYKERLIFVCGPDGFMKGVKSLVESMGFPMENYHQESFGGAKKGASKSSSSQTNGASSSSAVADVDTAPATVEDSSNGSNNSTSHPYTVVFVKSEKQVTTEGKTPLLEIAEEQMVEVNSGCRSGVCGNCKVKKLAGTVRYDGEPDGLDESDEEKGYILTCIAHPAGRVVLDV</sequence>
<dbReference type="EMBL" id="CP001287">
    <property type="protein sequence ID" value="ACK68154.1"/>
    <property type="molecule type" value="Genomic_DNA"/>
</dbReference>
<dbReference type="InterPro" id="IPR012675">
    <property type="entry name" value="Beta-grasp_dom_sf"/>
</dbReference>
<keyword evidence="9" id="KW-0411">Iron-sulfur</keyword>
<dbReference type="Pfam" id="PF00111">
    <property type="entry name" value="Fer2"/>
    <property type="match status" value="1"/>
</dbReference>
<evidence type="ECO:0000256" key="1">
    <source>
        <dbReference type="ARBA" id="ARBA00001974"/>
    </source>
</evidence>
<dbReference type="InterPro" id="IPR008984">
    <property type="entry name" value="SMAD_FHA_dom_sf"/>
</dbReference>
<feature type="compositionally biased region" description="Polar residues" evidence="10">
    <location>
        <begin position="153"/>
        <end position="162"/>
    </location>
</feature>
<keyword evidence="3" id="KW-0285">Flavoprotein</keyword>
<dbReference type="InterPro" id="IPR008333">
    <property type="entry name" value="Cbr1-like_FAD-bd_dom"/>
</dbReference>
<dbReference type="SUPFAM" id="SSF52343">
    <property type="entry name" value="Ferredoxin reductase-like, C-terminal NADP-linked domain"/>
    <property type="match status" value="1"/>
</dbReference>
<dbReference type="OrthoDB" id="9801223at2"/>
<evidence type="ECO:0000256" key="5">
    <source>
        <dbReference type="ARBA" id="ARBA00022723"/>
    </source>
</evidence>
<dbReference type="Gene3D" id="3.40.50.80">
    <property type="entry name" value="Nucleotide-binding domain of ferredoxin-NADP reductase (FNR) module"/>
    <property type="match status" value="1"/>
</dbReference>
<dbReference type="PRINTS" id="PR00371">
    <property type="entry name" value="FPNCR"/>
</dbReference>
<dbReference type="InterPro" id="IPR017927">
    <property type="entry name" value="FAD-bd_FR_type"/>
</dbReference>
<keyword evidence="14" id="KW-1185">Reference proteome</keyword>
<dbReference type="GO" id="GO:0046872">
    <property type="term" value="F:metal ion binding"/>
    <property type="evidence" value="ECO:0007669"/>
    <property type="project" value="UniProtKB-KW"/>
</dbReference>
<evidence type="ECO:0000256" key="8">
    <source>
        <dbReference type="ARBA" id="ARBA00023004"/>
    </source>
</evidence>
<dbReference type="eggNOG" id="COG1018">
    <property type="taxonomic scope" value="Bacteria"/>
</dbReference>
<keyword evidence="6" id="KW-0274">FAD</keyword>
<dbReference type="InterPro" id="IPR000253">
    <property type="entry name" value="FHA_dom"/>
</dbReference>